<comment type="caution">
    <text evidence="2">The sequence shown here is derived from an EMBL/GenBank/DDBJ whole genome shotgun (WGS) entry which is preliminary data.</text>
</comment>
<reference evidence="2 3" key="1">
    <citation type="submission" date="2021-09" db="EMBL/GenBank/DDBJ databases">
        <title>Genomic insights and catalytic innovation underlie evolution of tropane alkaloids biosynthesis.</title>
        <authorList>
            <person name="Wang Y.-J."/>
            <person name="Tian T."/>
            <person name="Huang J.-P."/>
            <person name="Huang S.-X."/>
        </authorList>
    </citation>
    <scope>NUCLEOTIDE SEQUENCE [LARGE SCALE GENOMIC DNA]</scope>
    <source>
        <strain evidence="2">KIB-2018</strain>
        <tissue evidence="2">Leaf</tissue>
    </source>
</reference>
<name>A0AAV8UE52_9ROSI</name>
<keyword evidence="1" id="KW-1133">Transmembrane helix</keyword>
<dbReference type="EMBL" id="JAIWQS010000008">
    <property type="protein sequence ID" value="KAJ8899818.1"/>
    <property type="molecule type" value="Genomic_DNA"/>
</dbReference>
<keyword evidence="1" id="KW-0812">Transmembrane</keyword>
<protein>
    <submittedName>
        <fullName evidence="2">Uncharacterized protein</fullName>
    </submittedName>
</protein>
<feature type="transmembrane region" description="Helical" evidence="1">
    <location>
        <begin position="44"/>
        <end position="61"/>
    </location>
</feature>
<evidence type="ECO:0000313" key="2">
    <source>
        <dbReference type="EMBL" id="KAJ8899818.1"/>
    </source>
</evidence>
<evidence type="ECO:0000313" key="3">
    <source>
        <dbReference type="Proteomes" id="UP001159364"/>
    </source>
</evidence>
<proteinExistence type="predicted"/>
<keyword evidence="3" id="KW-1185">Reference proteome</keyword>
<dbReference type="AlphaFoldDB" id="A0AAV8UE52"/>
<dbReference type="Proteomes" id="UP001159364">
    <property type="component" value="Linkage Group LG08"/>
</dbReference>
<accession>A0AAV8UE52</accession>
<gene>
    <name evidence="2" type="ORF">K2173_019519</name>
</gene>
<evidence type="ECO:0000256" key="1">
    <source>
        <dbReference type="SAM" id="Phobius"/>
    </source>
</evidence>
<sequence length="115" mass="13701">MHVSYCEARFSAIYLLPVPSVKQQLHLQIIYLVPFYMPLNSPSLHLPAVLMAALLFLDYLCRFRMFHQIEQGQQLSYPQDPYEIHGRKMLSYIRRRSKLCPVTLNNLYFTYMLKE</sequence>
<keyword evidence="1" id="KW-0472">Membrane</keyword>
<organism evidence="2 3">
    <name type="scientific">Erythroxylum novogranatense</name>
    <dbReference type="NCBI Taxonomy" id="1862640"/>
    <lineage>
        <taxon>Eukaryota</taxon>
        <taxon>Viridiplantae</taxon>
        <taxon>Streptophyta</taxon>
        <taxon>Embryophyta</taxon>
        <taxon>Tracheophyta</taxon>
        <taxon>Spermatophyta</taxon>
        <taxon>Magnoliopsida</taxon>
        <taxon>eudicotyledons</taxon>
        <taxon>Gunneridae</taxon>
        <taxon>Pentapetalae</taxon>
        <taxon>rosids</taxon>
        <taxon>fabids</taxon>
        <taxon>Malpighiales</taxon>
        <taxon>Erythroxylaceae</taxon>
        <taxon>Erythroxylum</taxon>
    </lineage>
</organism>